<dbReference type="InterPro" id="IPR025714">
    <property type="entry name" value="Methyltranfer_dom"/>
</dbReference>
<dbReference type="Proteomes" id="UP000050511">
    <property type="component" value="Unassembled WGS sequence"/>
</dbReference>
<dbReference type="Gene3D" id="3.40.50.150">
    <property type="entry name" value="Vaccinia Virus protein VP39"/>
    <property type="match status" value="1"/>
</dbReference>
<sequence>MKSIKEMDAPIGLAFFFGPALIIVIVLLINGFNTISAIMALLLVLCGLKYMHTSIIGKYKIMETIVDNIQLKSNSKILDAGCGHGAFMLQFNKKTASISEIVGIDIWSNKDQGNNSIEATQKIMDSSGLAGKVKLKTANILDMPFSNNEFDLIISSLVLHNIKPFEKRKEALAELARVQKQNGKLVIMDIGFETSKYVHVLEDLGYRNVNIENSGYNGWWATPMVPTFVINASK</sequence>
<evidence type="ECO:0000259" key="2">
    <source>
        <dbReference type="Pfam" id="PF13847"/>
    </source>
</evidence>
<organism evidence="3 4">
    <name type="scientific">Lactiplantibacillus plantarum WJL</name>
    <dbReference type="NCBI Taxonomy" id="1350466"/>
    <lineage>
        <taxon>Bacteria</taxon>
        <taxon>Bacillati</taxon>
        <taxon>Bacillota</taxon>
        <taxon>Bacilli</taxon>
        <taxon>Lactobacillales</taxon>
        <taxon>Lactobacillaceae</taxon>
        <taxon>Lactiplantibacillus</taxon>
    </lineage>
</organism>
<gene>
    <name evidence="3" type="ORF">WJL_0432</name>
</gene>
<evidence type="ECO:0000313" key="4">
    <source>
        <dbReference type="Proteomes" id="UP000050511"/>
    </source>
</evidence>
<comment type="caution">
    <text evidence="3">The sequence shown here is derived from an EMBL/GenBank/DDBJ whole genome shotgun (WGS) entry which is preliminary data.</text>
</comment>
<evidence type="ECO:0000313" key="3">
    <source>
        <dbReference type="EMBL" id="KPN43359.1"/>
    </source>
</evidence>
<keyword evidence="1" id="KW-0472">Membrane</keyword>
<dbReference type="Pfam" id="PF13847">
    <property type="entry name" value="Methyltransf_31"/>
    <property type="match status" value="1"/>
</dbReference>
<dbReference type="RefSeq" id="WP_022638533.1">
    <property type="nucleotide sequence ID" value="NZ_AUTE01000033.1"/>
</dbReference>
<keyword evidence="1" id="KW-0812">Transmembrane</keyword>
<accession>A0A837P6T2</accession>
<name>A0A837P6T2_LACPN</name>
<dbReference type="EMBL" id="LKLZ01000003">
    <property type="protein sequence ID" value="KPN43359.1"/>
    <property type="molecule type" value="Genomic_DNA"/>
</dbReference>
<keyword evidence="1" id="KW-1133">Transmembrane helix</keyword>
<feature type="transmembrane region" description="Helical" evidence="1">
    <location>
        <begin position="12"/>
        <end position="29"/>
    </location>
</feature>
<dbReference type="InterPro" id="IPR029063">
    <property type="entry name" value="SAM-dependent_MTases_sf"/>
</dbReference>
<evidence type="ECO:0000256" key="1">
    <source>
        <dbReference type="SAM" id="Phobius"/>
    </source>
</evidence>
<reference evidence="3 4" key="1">
    <citation type="submission" date="2015-10" db="EMBL/GenBank/DDBJ databases">
        <title>Resequencing of Lactobacillus plantarum WJL strain genome.</title>
        <authorList>
            <person name="Martino M.E."/>
        </authorList>
    </citation>
    <scope>NUCLEOTIDE SEQUENCE [LARGE SCALE GENOMIC DNA]</scope>
    <source>
        <strain evidence="3 4">WJL</strain>
    </source>
</reference>
<dbReference type="PANTHER" id="PTHR45277">
    <property type="entry name" value="EXPRESSED PROTEIN"/>
    <property type="match status" value="1"/>
</dbReference>
<dbReference type="PANTHER" id="PTHR45277:SF1">
    <property type="entry name" value="EXPRESSED PROTEIN"/>
    <property type="match status" value="1"/>
</dbReference>
<dbReference type="CDD" id="cd02440">
    <property type="entry name" value="AdoMet_MTases"/>
    <property type="match status" value="1"/>
</dbReference>
<protein>
    <recommendedName>
        <fullName evidence="2">Methyltransferase domain-containing protein</fullName>
    </recommendedName>
</protein>
<proteinExistence type="predicted"/>
<dbReference type="AlphaFoldDB" id="A0A837P6T2"/>
<feature type="domain" description="Methyltransferase" evidence="2">
    <location>
        <begin position="72"/>
        <end position="191"/>
    </location>
</feature>
<dbReference type="SUPFAM" id="SSF53335">
    <property type="entry name" value="S-adenosyl-L-methionine-dependent methyltransferases"/>
    <property type="match status" value="1"/>
</dbReference>